<dbReference type="EMBL" id="JAKCXM010000009">
    <property type="protein sequence ID" value="KAJ0408736.1"/>
    <property type="molecule type" value="Genomic_DNA"/>
</dbReference>
<dbReference type="Pfam" id="PF07648">
    <property type="entry name" value="Kazal_2"/>
    <property type="match status" value="2"/>
</dbReference>
<dbReference type="InterPro" id="IPR050653">
    <property type="entry name" value="Prot_Inhib_GrowthFact_Antg"/>
</dbReference>
<dbReference type="PROSITE" id="PS51465">
    <property type="entry name" value="KAZAL_2"/>
    <property type="match status" value="1"/>
</dbReference>
<comment type="caution">
    <text evidence="8">The sequence shown here is derived from an EMBL/GenBank/DDBJ whole genome shotgun (WGS) entry which is preliminary data.</text>
</comment>
<dbReference type="PANTHER" id="PTHR10913">
    <property type="entry name" value="FOLLISTATIN-RELATED"/>
    <property type="match status" value="1"/>
</dbReference>
<gene>
    <name evidence="8" type="ORF">P43SY_001960</name>
</gene>
<feature type="coiled-coil region" evidence="4">
    <location>
        <begin position="411"/>
        <end position="452"/>
    </location>
</feature>
<dbReference type="InterPro" id="IPR036598">
    <property type="entry name" value="GOLD_dom_sf"/>
</dbReference>
<keyword evidence="9" id="KW-1185">Reference proteome</keyword>
<evidence type="ECO:0000256" key="1">
    <source>
        <dbReference type="ARBA" id="ARBA00022690"/>
    </source>
</evidence>
<evidence type="ECO:0000313" key="9">
    <source>
        <dbReference type="Proteomes" id="UP001209570"/>
    </source>
</evidence>
<dbReference type="GO" id="GO:0030154">
    <property type="term" value="P:cell differentiation"/>
    <property type="evidence" value="ECO:0007669"/>
    <property type="project" value="TreeGrafter"/>
</dbReference>
<dbReference type="PROSITE" id="PS50866">
    <property type="entry name" value="GOLD"/>
    <property type="match status" value="1"/>
</dbReference>
<dbReference type="GO" id="GO:0005576">
    <property type="term" value="C:extracellular region"/>
    <property type="evidence" value="ECO:0007669"/>
    <property type="project" value="TreeGrafter"/>
</dbReference>
<evidence type="ECO:0008006" key="10">
    <source>
        <dbReference type="Google" id="ProtNLM"/>
    </source>
</evidence>
<dbReference type="SMART" id="SM00280">
    <property type="entry name" value="KAZAL"/>
    <property type="match status" value="2"/>
</dbReference>
<dbReference type="Gene3D" id="3.30.60.30">
    <property type="match status" value="1"/>
</dbReference>
<name>A0AAD5LS84_PYTIN</name>
<dbReference type="InterPro" id="IPR009038">
    <property type="entry name" value="GOLD_dom"/>
</dbReference>
<proteinExistence type="predicted"/>
<keyword evidence="3" id="KW-1015">Disulfide bond</keyword>
<evidence type="ECO:0000256" key="2">
    <source>
        <dbReference type="ARBA" id="ARBA00022900"/>
    </source>
</evidence>
<evidence type="ECO:0000313" key="8">
    <source>
        <dbReference type="EMBL" id="KAJ0408736.1"/>
    </source>
</evidence>
<dbReference type="Gene3D" id="2.60.120.680">
    <property type="entry name" value="GOLD domain"/>
    <property type="match status" value="1"/>
</dbReference>
<dbReference type="SUPFAM" id="SSF100895">
    <property type="entry name" value="Kazal-type serine protease inhibitors"/>
    <property type="match status" value="2"/>
</dbReference>
<dbReference type="SUPFAM" id="SSF101576">
    <property type="entry name" value="Supernatant protein factor (SPF), C-terminal domain"/>
    <property type="match status" value="1"/>
</dbReference>
<feature type="domain" description="Kazal-like" evidence="7">
    <location>
        <begin position="33"/>
        <end position="85"/>
    </location>
</feature>
<evidence type="ECO:0000259" key="7">
    <source>
        <dbReference type="PROSITE" id="PS51465"/>
    </source>
</evidence>
<feature type="domain" description="GOLD" evidence="6">
    <location>
        <begin position="265"/>
        <end position="369"/>
    </location>
</feature>
<evidence type="ECO:0000256" key="4">
    <source>
        <dbReference type="SAM" id="Coils"/>
    </source>
</evidence>
<accession>A0AAD5LS84</accession>
<feature type="region of interest" description="Disordered" evidence="5">
    <location>
        <begin position="81"/>
        <end position="140"/>
    </location>
</feature>
<keyword evidence="4" id="KW-0175">Coiled coil</keyword>
<dbReference type="InterPro" id="IPR002350">
    <property type="entry name" value="Kazal_dom"/>
</dbReference>
<evidence type="ECO:0000256" key="5">
    <source>
        <dbReference type="SAM" id="MobiDB-lite"/>
    </source>
</evidence>
<dbReference type="AlphaFoldDB" id="A0AAD5LS84"/>
<protein>
    <recommendedName>
        <fullName evidence="10">Kazal-like domain-containing protein</fullName>
    </recommendedName>
</protein>
<dbReference type="PANTHER" id="PTHR10913:SF45">
    <property type="entry name" value="FOLLISTATIN, ISOFORM A-RELATED"/>
    <property type="match status" value="1"/>
</dbReference>
<dbReference type="Proteomes" id="UP001209570">
    <property type="component" value="Unassembled WGS sequence"/>
</dbReference>
<evidence type="ECO:0000259" key="6">
    <source>
        <dbReference type="PROSITE" id="PS50866"/>
    </source>
</evidence>
<feature type="compositionally biased region" description="Low complexity" evidence="5">
    <location>
        <begin position="102"/>
        <end position="119"/>
    </location>
</feature>
<organism evidence="8 9">
    <name type="scientific">Pythium insidiosum</name>
    <name type="common">Pythiosis disease agent</name>
    <dbReference type="NCBI Taxonomy" id="114742"/>
    <lineage>
        <taxon>Eukaryota</taxon>
        <taxon>Sar</taxon>
        <taxon>Stramenopiles</taxon>
        <taxon>Oomycota</taxon>
        <taxon>Peronosporomycetes</taxon>
        <taxon>Pythiales</taxon>
        <taxon>Pythiaceae</taxon>
        <taxon>Pythium</taxon>
    </lineage>
</organism>
<dbReference type="InterPro" id="IPR036058">
    <property type="entry name" value="Kazal_dom_sf"/>
</dbReference>
<sequence>MCQFSIAQCYNPQLTLVAQKPCDQVDPKQTPTPSPTMKCPAMTCPPKNDPLCGSDGKTYPNSCVFVQAQCRNPQLTIRKRGVCPTTPSPTPSAFKAPSPSVTEAATSEPSEAPSPSATPVLEPAKQTPSPTTASPAGRCQRDCSRAGHSPVCDNTGRKHDNICAFSIAYCQNNKLRLRGCPQYRSQAAGSPAGCSKVSGMTRRAKERRLERVQARQRSEEALARRHSRPEWTALLALIDSGEAVAPAATEAVAAASARDALSPVEQLRWTSTHVPVAAASAFALPIQVDASRATVRYEFSTRDFDITFGVQLLGTDGNATELLEPKRYESHQAAVVGSVDVSGRGMVLLVWDNTFSWLNAKQLAYTVELRQEVPPADWSPPTAASDDQRWTLAVYERAKREKLRLHRKTELQRLTASVQTHEQQIEFLRHQIETLQRQLEETETVKTKTLEQTQHTEDDLETLEWEIEALTWRAIGPAALATILSFGDGRDVAQWSMVSHSWRKASVAFRQSLSA</sequence>
<reference evidence="8" key="1">
    <citation type="submission" date="2021-12" db="EMBL/GenBank/DDBJ databases">
        <title>Prjna785345.</title>
        <authorList>
            <person name="Rujirawat T."/>
            <person name="Krajaejun T."/>
        </authorList>
    </citation>
    <scope>NUCLEOTIDE SEQUENCE</scope>
    <source>
        <strain evidence="8">Pi057C3</strain>
    </source>
</reference>
<keyword evidence="2" id="KW-0722">Serine protease inhibitor</keyword>
<evidence type="ECO:0000256" key="3">
    <source>
        <dbReference type="ARBA" id="ARBA00023157"/>
    </source>
</evidence>
<keyword evidence="1" id="KW-0646">Protease inhibitor</keyword>
<dbReference type="CDD" id="cd00104">
    <property type="entry name" value="KAZAL_FS"/>
    <property type="match status" value="1"/>
</dbReference>